<dbReference type="EMBL" id="AZST01001695">
    <property type="protein sequence ID" value="KEP45543.1"/>
    <property type="molecule type" value="Genomic_DNA"/>
</dbReference>
<feature type="compositionally biased region" description="Basic and acidic residues" evidence="1">
    <location>
        <begin position="124"/>
        <end position="137"/>
    </location>
</feature>
<evidence type="ECO:0000256" key="1">
    <source>
        <dbReference type="SAM" id="MobiDB-lite"/>
    </source>
</evidence>
<proteinExistence type="predicted"/>
<feature type="region of interest" description="Disordered" evidence="1">
    <location>
        <begin position="120"/>
        <end position="140"/>
    </location>
</feature>
<evidence type="ECO:0000313" key="3">
    <source>
        <dbReference type="Proteomes" id="UP000027456"/>
    </source>
</evidence>
<name>A0A074RLC4_9AGAM</name>
<keyword evidence="3" id="KW-1185">Reference proteome</keyword>
<comment type="caution">
    <text evidence="2">The sequence shown here is derived from an EMBL/GenBank/DDBJ whole genome shotgun (WGS) entry which is preliminary data.</text>
</comment>
<sequence length="490" mass="55203">MTEDHIVDTPEYPVPNHDTSTAMQDEEDTIDNTHAPSNLVPEAIGIPQPDAPGDGSKLPARCRPCVDRGRYSFCDKLWPVCTRCVHDGTSDGCFHAYTNPPPLIAQPQPRHWQARIHPVPHSPSHSERTHVLNDDRLGPPSADHIRRAMSAAPAMQIPPTRVGEPGRVPSGPRHSQSPLPLSITPRGVPRVRSPPRNRPPQNLDKVHRLNLDRVAFLQAELELTKREAGLITHLPRTFNVPYNSARPSNISRHDRVPVLASHTTGHDTRQAGTDFISTSIYAGDFYAERKRPQIIPGLVGNREFASIPDSVRRMFLGANAWSTDVSLYYFTDEYASDPSKHAKLNDTVIINEHNQLQQRRAELPKADESVLNPNQFIRAWQRLTGFLYAINHPDASAWDAHFKIMMKQPDFFSAFPKWRQYCGLVRRCALQQGIDPRILQSNILGEASMNYERSCLRADAHRFAQEAVEIAYRTRTPDSSNSHSNYITID</sequence>
<gene>
    <name evidence="2" type="ORF">V565_262050</name>
</gene>
<protein>
    <submittedName>
        <fullName evidence="2">Uncharacterized protein</fullName>
    </submittedName>
</protein>
<evidence type="ECO:0000313" key="2">
    <source>
        <dbReference type="EMBL" id="KEP45543.1"/>
    </source>
</evidence>
<reference evidence="2 3" key="1">
    <citation type="submission" date="2013-12" db="EMBL/GenBank/DDBJ databases">
        <authorList>
            <person name="Cubeta M."/>
            <person name="Pakala S."/>
            <person name="Fedorova N."/>
            <person name="Thomas E."/>
            <person name="Dean R."/>
            <person name="Jabaji S."/>
            <person name="Neate S."/>
            <person name="Toda T."/>
            <person name="Tavantzis S."/>
            <person name="Vilgalys R."/>
            <person name="Bharathan N."/>
            <person name="Pakala S."/>
            <person name="Losada L.S."/>
            <person name="Zafar N."/>
            <person name="Nierman W."/>
        </authorList>
    </citation>
    <scope>NUCLEOTIDE SEQUENCE [LARGE SCALE GENOMIC DNA]</scope>
    <source>
        <strain evidence="2 3">123E</strain>
    </source>
</reference>
<accession>A0A074RLC4</accession>
<dbReference type="Proteomes" id="UP000027456">
    <property type="component" value="Unassembled WGS sequence"/>
</dbReference>
<organism evidence="2 3">
    <name type="scientific">Rhizoctonia solani 123E</name>
    <dbReference type="NCBI Taxonomy" id="1423351"/>
    <lineage>
        <taxon>Eukaryota</taxon>
        <taxon>Fungi</taxon>
        <taxon>Dikarya</taxon>
        <taxon>Basidiomycota</taxon>
        <taxon>Agaricomycotina</taxon>
        <taxon>Agaricomycetes</taxon>
        <taxon>Cantharellales</taxon>
        <taxon>Ceratobasidiaceae</taxon>
        <taxon>Rhizoctonia</taxon>
    </lineage>
</organism>
<dbReference type="AlphaFoldDB" id="A0A074RLC4"/>
<dbReference type="HOGENOM" id="CLU_512084_0_0_1"/>
<feature type="region of interest" description="Disordered" evidence="1">
    <location>
        <begin position="156"/>
        <end position="203"/>
    </location>
</feature>